<organism evidence="1 2">
    <name type="scientific">Sphagnum jensenii</name>
    <dbReference type="NCBI Taxonomy" id="128206"/>
    <lineage>
        <taxon>Eukaryota</taxon>
        <taxon>Viridiplantae</taxon>
        <taxon>Streptophyta</taxon>
        <taxon>Embryophyta</taxon>
        <taxon>Bryophyta</taxon>
        <taxon>Sphagnophytina</taxon>
        <taxon>Sphagnopsida</taxon>
        <taxon>Sphagnales</taxon>
        <taxon>Sphagnaceae</taxon>
        <taxon>Sphagnum</taxon>
    </lineage>
</organism>
<accession>A0ABP0VXD5</accession>
<sequence>MDSRLQSSRRKWRWVCFSRRNRSKAESSITLDMGKEEEGSLQPEAAAETQEIMSPRIGAAAARRLHIHIGL</sequence>
<dbReference type="EMBL" id="OZ020106">
    <property type="protein sequence ID" value="CAK9258827.1"/>
    <property type="molecule type" value="Genomic_DNA"/>
</dbReference>
<name>A0ABP0VXD5_9BRYO</name>
<proteinExistence type="predicted"/>
<reference evidence="1" key="1">
    <citation type="submission" date="2024-02" db="EMBL/GenBank/DDBJ databases">
        <authorList>
            <consortium name="ELIXIR-Norway"/>
            <consortium name="Elixir Norway"/>
        </authorList>
    </citation>
    <scope>NUCLEOTIDE SEQUENCE</scope>
</reference>
<gene>
    <name evidence="1" type="ORF">CSSPJE1EN1_LOCUS4305</name>
</gene>
<evidence type="ECO:0000313" key="1">
    <source>
        <dbReference type="EMBL" id="CAK9258827.1"/>
    </source>
</evidence>
<dbReference type="Proteomes" id="UP001497444">
    <property type="component" value="Chromosome 11"/>
</dbReference>
<keyword evidence="2" id="KW-1185">Reference proteome</keyword>
<evidence type="ECO:0000313" key="2">
    <source>
        <dbReference type="Proteomes" id="UP001497444"/>
    </source>
</evidence>
<protein>
    <submittedName>
        <fullName evidence="1">Uncharacterized protein</fullName>
    </submittedName>
</protein>